<name>A0A8S5QYZ6_9CAUD</name>
<proteinExistence type="predicted"/>
<protein>
    <submittedName>
        <fullName evidence="1">Uncharacterized protein</fullName>
    </submittedName>
</protein>
<sequence length="30" mass="3360">MLLHNAGFVGIIIRQKATERNGNSDTALYR</sequence>
<organism evidence="1">
    <name type="scientific">Myoviridae sp. ctLtm40</name>
    <dbReference type="NCBI Taxonomy" id="2826641"/>
    <lineage>
        <taxon>Viruses</taxon>
        <taxon>Duplodnaviria</taxon>
        <taxon>Heunggongvirae</taxon>
        <taxon>Uroviricota</taxon>
        <taxon>Caudoviricetes</taxon>
    </lineage>
</organism>
<dbReference type="EMBL" id="BK015769">
    <property type="protein sequence ID" value="DAE24130.1"/>
    <property type="molecule type" value="Genomic_DNA"/>
</dbReference>
<evidence type="ECO:0000313" key="1">
    <source>
        <dbReference type="EMBL" id="DAE24130.1"/>
    </source>
</evidence>
<accession>A0A8S5QYZ6</accession>
<reference evidence="1" key="1">
    <citation type="journal article" date="2021" name="Proc. Natl. Acad. Sci. U.S.A.">
        <title>A Catalog of Tens of Thousands of Viruses from Human Metagenomes Reveals Hidden Associations with Chronic Diseases.</title>
        <authorList>
            <person name="Tisza M.J."/>
            <person name="Buck C.B."/>
        </authorList>
    </citation>
    <scope>NUCLEOTIDE SEQUENCE</scope>
    <source>
        <strain evidence="1">CtLtm40</strain>
    </source>
</reference>